<comment type="caution">
    <text evidence="2">The sequence shown here is derived from an EMBL/GenBank/DDBJ whole genome shotgun (WGS) entry which is preliminary data.</text>
</comment>
<gene>
    <name evidence="2" type="ORF">IE077_001857</name>
</gene>
<evidence type="ECO:0000313" key="2">
    <source>
        <dbReference type="EMBL" id="KAF8821574.1"/>
    </source>
</evidence>
<keyword evidence="3" id="KW-1185">Reference proteome</keyword>
<evidence type="ECO:0000313" key="3">
    <source>
        <dbReference type="Proteomes" id="UP000823046"/>
    </source>
</evidence>
<dbReference type="PANTHER" id="PTHR23355">
    <property type="entry name" value="RIBONUCLEASE"/>
    <property type="match status" value="1"/>
</dbReference>
<organism evidence="2 3">
    <name type="scientific">Cardiosporidium cionae</name>
    <dbReference type="NCBI Taxonomy" id="476202"/>
    <lineage>
        <taxon>Eukaryota</taxon>
        <taxon>Sar</taxon>
        <taxon>Alveolata</taxon>
        <taxon>Apicomplexa</taxon>
        <taxon>Aconoidasida</taxon>
        <taxon>Nephromycida</taxon>
        <taxon>Cardiosporidium</taxon>
    </lineage>
</organism>
<dbReference type="SMART" id="SM00955">
    <property type="entry name" value="RNB"/>
    <property type="match status" value="1"/>
</dbReference>
<feature type="non-terminal residue" evidence="2">
    <location>
        <position position="566"/>
    </location>
</feature>
<dbReference type="InterPro" id="IPR001900">
    <property type="entry name" value="RNase_II/R"/>
</dbReference>
<dbReference type="Proteomes" id="UP000823046">
    <property type="component" value="Unassembled WGS sequence"/>
</dbReference>
<sequence>MDGLIYVIRKDSLTAQGGEWKRRTKVGTETFKITDFFGRNRAFHGDEVIVSLCKPPTSVGKESNLSATFQSTPSEVETISSPAIHSIGEVEAPCFATAETYLPSMTSEFPHTLSLSSPLEEATPASPHLHIKEKIPAKDFTDASAAHTEWTDYCRIIGISKPSIHRKSIVCQLKPQNCAFNRVDVASNEKKSKNEVPPIKYIKLQPRSLLINSSRTVSLTVGTPIEVDFRLPPFQLNVETLSKVDKEHIHSSLVIEKETLVLVDFEEWNIHSILPTASICPLGFLGETGRISTENFATLIHYKLPHRPHIKESLKEITSLNCHSPSSSLPLWLERAMEDNHRRDCRDLDAFTIDPPSAKSKLDEEARKRATSVYFDNKVFPMLPSILSENLCSLLPNKDRLTFSVFFVLSSEGLLLESPKPEIIKTITRSRRRLDYALVERFLEDVDKNYLGLKDSFFPLDGPLPSLYEEKTRARLLHHLHPISKTWKLSNSTVISLLILRHMARLRRKIRQKEGSIVLFQGKHTILLNYDPKTELPFDMQYEWPSPTSHGIIEECMILANRCVAM</sequence>
<dbReference type="Pfam" id="PF00773">
    <property type="entry name" value="RNB"/>
    <property type="match status" value="1"/>
</dbReference>
<dbReference type="SUPFAM" id="SSF50249">
    <property type="entry name" value="Nucleic acid-binding proteins"/>
    <property type="match status" value="1"/>
</dbReference>
<feature type="domain" description="RNB" evidence="1">
    <location>
        <begin position="342"/>
        <end position="566"/>
    </location>
</feature>
<name>A0ABQ7JC56_9APIC</name>
<accession>A0ABQ7JC56</accession>
<dbReference type="EMBL" id="JADAQX010000162">
    <property type="protein sequence ID" value="KAF8821574.1"/>
    <property type="molecule type" value="Genomic_DNA"/>
</dbReference>
<reference evidence="2 3" key="1">
    <citation type="journal article" date="2020" name="bioRxiv">
        <title>Metabolic contributions of an alphaproteobacterial endosymbiont in the apicomplexan Cardiosporidium cionae.</title>
        <authorList>
            <person name="Hunter E.S."/>
            <person name="Paight C.J."/>
            <person name="Lane C.E."/>
        </authorList>
    </citation>
    <scope>NUCLEOTIDE SEQUENCE [LARGE SCALE GENOMIC DNA]</scope>
    <source>
        <strain evidence="2">ESH_2018</strain>
    </source>
</reference>
<proteinExistence type="predicted"/>
<evidence type="ECO:0000259" key="1">
    <source>
        <dbReference type="SMART" id="SM00955"/>
    </source>
</evidence>
<dbReference type="InterPro" id="IPR050180">
    <property type="entry name" value="RNR_Ribonuclease"/>
</dbReference>
<dbReference type="PANTHER" id="PTHR23355:SF9">
    <property type="entry name" value="DIS3-LIKE EXONUCLEASE 2"/>
    <property type="match status" value="1"/>
</dbReference>
<protein>
    <submittedName>
        <fullName evidence="2">RNB family domain-containing protein</fullName>
    </submittedName>
</protein>
<dbReference type="InterPro" id="IPR012340">
    <property type="entry name" value="NA-bd_OB-fold"/>
</dbReference>